<dbReference type="STRING" id="936435.F8PY34"/>
<dbReference type="InParanoid" id="F8PY34"/>
<evidence type="ECO:0000313" key="2">
    <source>
        <dbReference type="Proteomes" id="UP000008063"/>
    </source>
</evidence>
<dbReference type="Proteomes" id="UP000008063">
    <property type="component" value="Unassembled WGS sequence"/>
</dbReference>
<dbReference type="AlphaFoldDB" id="F8PY34"/>
<dbReference type="EMBL" id="GL945480">
    <property type="protein sequence ID" value="EGN98797.1"/>
    <property type="molecule type" value="Genomic_DNA"/>
</dbReference>
<dbReference type="HOGENOM" id="CLU_078567_0_0_1"/>
<proteinExistence type="predicted"/>
<gene>
    <name evidence="1" type="ORF">SERLA73DRAFT_160457</name>
</gene>
<keyword evidence="2" id="KW-1185">Reference proteome</keyword>
<name>F8PY34_SERL3</name>
<protein>
    <submittedName>
        <fullName evidence="1">Uncharacterized protein</fullName>
    </submittedName>
</protein>
<organism evidence="2">
    <name type="scientific">Serpula lacrymans var. lacrymans (strain S7.3)</name>
    <name type="common">Dry rot fungus</name>
    <dbReference type="NCBI Taxonomy" id="936435"/>
    <lineage>
        <taxon>Eukaryota</taxon>
        <taxon>Fungi</taxon>
        <taxon>Dikarya</taxon>
        <taxon>Basidiomycota</taxon>
        <taxon>Agaricomycotina</taxon>
        <taxon>Agaricomycetes</taxon>
        <taxon>Agaricomycetidae</taxon>
        <taxon>Boletales</taxon>
        <taxon>Coniophorineae</taxon>
        <taxon>Serpulaceae</taxon>
        <taxon>Serpula</taxon>
    </lineage>
</organism>
<reference evidence="2" key="1">
    <citation type="journal article" date="2011" name="Science">
        <title>The plant cell wall-decomposing machinery underlies the functional diversity of forest fungi.</title>
        <authorList>
            <person name="Eastwood D.C."/>
            <person name="Floudas D."/>
            <person name="Binder M."/>
            <person name="Majcherczyk A."/>
            <person name="Schneider P."/>
            <person name="Aerts A."/>
            <person name="Asiegbu F.O."/>
            <person name="Baker S.E."/>
            <person name="Barry K."/>
            <person name="Bendiksby M."/>
            <person name="Blumentritt M."/>
            <person name="Coutinho P.M."/>
            <person name="Cullen D."/>
            <person name="de Vries R.P."/>
            <person name="Gathman A."/>
            <person name="Goodell B."/>
            <person name="Henrissat B."/>
            <person name="Ihrmark K."/>
            <person name="Kauserud H."/>
            <person name="Kohler A."/>
            <person name="LaButti K."/>
            <person name="Lapidus A."/>
            <person name="Lavin J.L."/>
            <person name="Lee Y.-H."/>
            <person name="Lindquist E."/>
            <person name="Lilly W."/>
            <person name="Lucas S."/>
            <person name="Morin E."/>
            <person name="Murat C."/>
            <person name="Oguiza J.A."/>
            <person name="Park J."/>
            <person name="Pisabarro A.G."/>
            <person name="Riley R."/>
            <person name="Rosling A."/>
            <person name="Salamov A."/>
            <person name="Schmidt O."/>
            <person name="Schmutz J."/>
            <person name="Skrede I."/>
            <person name="Stenlid J."/>
            <person name="Wiebenga A."/>
            <person name="Xie X."/>
            <person name="Kuees U."/>
            <person name="Hibbett D.S."/>
            <person name="Hoffmeister D."/>
            <person name="Hoegberg N."/>
            <person name="Martin F."/>
            <person name="Grigoriev I.V."/>
            <person name="Watkinson S.C."/>
        </authorList>
    </citation>
    <scope>NUCLEOTIDE SEQUENCE [LARGE SCALE GENOMIC DNA]</scope>
    <source>
        <strain evidence="2">strain S7.3</strain>
    </source>
</reference>
<dbReference type="OrthoDB" id="2423701at2759"/>
<sequence>MADAQKRQRERGWDDIRSALSVTVCAWIMRAIIASGLTNAHQSAVEFLKRAIEVIETGRSVWKDASKEQRGTIFEDSFSRGVHTQYLEIYKLASHEDCAAFPLDTIYEEADDLIKETRANPLSTTAAYDPGFISSFSIYPIGVGLSMKGYYHAQSAKLAEDKIAEQLHHYWKAAEFYMEAASVYPEDDENHVWYLHCALTNMWKCGTPLRTTLDVLKRIRDATPKMLKIWVDSTAAKAGRDQALKTDMEALEALLMELEAGNVSLDDPIIPQWV</sequence>
<accession>F8PY34</accession>
<evidence type="ECO:0000313" key="1">
    <source>
        <dbReference type="EMBL" id="EGN98797.1"/>
    </source>
</evidence>
<dbReference type="OMA" id="IWENSAM"/>